<keyword evidence="1" id="KW-1133">Transmembrane helix</keyword>
<evidence type="ECO:0000313" key="3">
    <source>
        <dbReference type="Proteomes" id="UP001356427"/>
    </source>
</evidence>
<dbReference type="Proteomes" id="UP001356427">
    <property type="component" value="Unassembled WGS sequence"/>
</dbReference>
<sequence>MVIPASNQAPFAGLPEVTDGDRISGKRTVIGAVMGSLCFIAVCCGAVAQWWCKQRNTMRRSNLTDHNNLQSIQNVTLPQLLSQAYDATSTRCCREEPFRVLRELSDYYTTLSLTHLCGSETISIHRHCGY</sequence>
<name>A0AAN8QIZ3_9TELE</name>
<reference evidence="2 3" key="1">
    <citation type="submission" date="2021-04" db="EMBL/GenBank/DDBJ databases">
        <authorList>
            <person name="De Guttry C."/>
            <person name="Zahm M."/>
            <person name="Klopp C."/>
            <person name="Cabau C."/>
            <person name="Louis A."/>
            <person name="Berthelot C."/>
            <person name="Parey E."/>
            <person name="Roest Crollius H."/>
            <person name="Montfort J."/>
            <person name="Robinson-Rechavi M."/>
            <person name="Bucao C."/>
            <person name="Bouchez O."/>
            <person name="Gislard M."/>
            <person name="Lluch J."/>
            <person name="Milhes M."/>
            <person name="Lampietro C."/>
            <person name="Lopez Roques C."/>
            <person name="Donnadieu C."/>
            <person name="Braasch I."/>
            <person name="Desvignes T."/>
            <person name="Postlethwait J."/>
            <person name="Bobe J."/>
            <person name="Wedekind C."/>
            <person name="Guiguen Y."/>
        </authorList>
    </citation>
    <scope>NUCLEOTIDE SEQUENCE [LARGE SCALE GENOMIC DNA]</scope>
    <source>
        <strain evidence="2">Cs_M1</strain>
        <tissue evidence="2">Blood</tissue>
    </source>
</reference>
<feature type="transmembrane region" description="Helical" evidence="1">
    <location>
        <begin position="29"/>
        <end position="52"/>
    </location>
</feature>
<gene>
    <name evidence="2" type="ORF">J4Q44_G00385350</name>
</gene>
<evidence type="ECO:0000313" key="2">
    <source>
        <dbReference type="EMBL" id="KAK6291067.1"/>
    </source>
</evidence>
<accession>A0AAN8QIZ3</accession>
<comment type="caution">
    <text evidence="2">The sequence shown here is derived from an EMBL/GenBank/DDBJ whole genome shotgun (WGS) entry which is preliminary data.</text>
</comment>
<keyword evidence="1" id="KW-0472">Membrane</keyword>
<organism evidence="2 3">
    <name type="scientific">Coregonus suidteri</name>
    <dbReference type="NCBI Taxonomy" id="861788"/>
    <lineage>
        <taxon>Eukaryota</taxon>
        <taxon>Metazoa</taxon>
        <taxon>Chordata</taxon>
        <taxon>Craniata</taxon>
        <taxon>Vertebrata</taxon>
        <taxon>Euteleostomi</taxon>
        <taxon>Actinopterygii</taxon>
        <taxon>Neopterygii</taxon>
        <taxon>Teleostei</taxon>
        <taxon>Protacanthopterygii</taxon>
        <taxon>Salmoniformes</taxon>
        <taxon>Salmonidae</taxon>
        <taxon>Coregoninae</taxon>
        <taxon>Coregonus</taxon>
    </lineage>
</organism>
<evidence type="ECO:0000256" key="1">
    <source>
        <dbReference type="SAM" id="Phobius"/>
    </source>
</evidence>
<dbReference type="EMBL" id="JAGTTL010000082">
    <property type="protein sequence ID" value="KAK6291067.1"/>
    <property type="molecule type" value="Genomic_DNA"/>
</dbReference>
<proteinExistence type="predicted"/>
<dbReference type="AlphaFoldDB" id="A0AAN8QIZ3"/>
<protein>
    <submittedName>
        <fullName evidence="2">Uncharacterized protein</fullName>
    </submittedName>
</protein>
<keyword evidence="3" id="KW-1185">Reference proteome</keyword>
<keyword evidence="1" id="KW-0812">Transmembrane</keyword>